<dbReference type="GO" id="GO:0005886">
    <property type="term" value="C:plasma membrane"/>
    <property type="evidence" value="ECO:0007669"/>
    <property type="project" value="TreeGrafter"/>
</dbReference>
<dbReference type="GO" id="GO:0015205">
    <property type="term" value="F:nucleobase transmembrane transporter activity"/>
    <property type="evidence" value="ECO:0007669"/>
    <property type="project" value="TreeGrafter"/>
</dbReference>
<keyword evidence="10" id="KW-1185">Reference proteome</keyword>
<proteinExistence type="inferred from homology"/>
<feature type="transmembrane region" description="Helical" evidence="8">
    <location>
        <begin position="394"/>
        <end position="418"/>
    </location>
</feature>
<feature type="transmembrane region" description="Helical" evidence="8">
    <location>
        <begin position="290"/>
        <end position="308"/>
    </location>
</feature>
<dbReference type="PANTHER" id="PTHR10332:SF88">
    <property type="entry name" value="EQUILIBRATIVE NUCLEOSIDE TRANSPORTER 1, ISOFORM A"/>
    <property type="match status" value="1"/>
</dbReference>
<dbReference type="GO" id="GO:0000329">
    <property type="term" value="C:fungal-type vacuole membrane"/>
    <property type="evidence" value="ECO:0007669"/>
    <property type="project" value="TreeGrafter"/>
</dbReference>
<feature type="transmembrane region" description="Helical" evidence="8">
    <location>
        <begin position="58"/>
        <end position="78"/>
    </location>
</feature>
<evidence type="ECO:0000256" key="8">
    <source>
        <dbReference type="SAM" id="Phobius"/>
    </source>
</evidence>
<dbReference type="PANTHER" id="PTHR10332">
    <property type="entry name" value="EQUILIBRATIVE NUCLEOSIDE TRANSPORTER"/>
    <property type="match status" value="1"/>
</dbReference>
<sequence length="456" mass="48959">MFLAAAPYFASRFAGRDAWIQTNFQSGILAVSTITNLGALLVLSNIQHAASYPLRISLALLINVLVFALLTASTAAFLDASPAAYFAFLLAMVACSSYATALIQNGAFAFAASYGRAEYMQALMAGQGVAGVLPAVAQVVTVLLFPPPTQVADDHHGDYDTSAGVGAAPKAPPSFSSSSPPPPPPPAPPPSSYSAFFYFLAAVTISLVALVALIPLVQRHNRRLAHKLARSYMAEPLDDTTADFASAPMSRHGHSNSEDEPHPVITAATTTTPSIRKVTSLWLLFRKLRWLAIGVATTFAITMFFPVFTAKIHSVRESTGDIVFRPEAFIPLGFVFWNTGDLLGRLSTIAPVFASLRRRRPLVLFLLALARVLVLPLYLLCNINGKGAVIESDFFYLFVVQILFGWTNGWLGSTFMMAAGEWVDEREREATGGFMGLCLVIGLTVGSLLSFTVSGI</sequence>
<dbReference type="PIRSF" id="PIRSF016379">
    <property type="entry name" value="ENT"/>
    <property type="match status" value="1"/>
</dbReference>
<organism evidence="9 10">
    <name type="scientific">Moelleriella libera RCEF 2490</name>
    <dbReference type="NCBI Taxonomy" id="1081109"/>
    <lineage>
        <taxon>Eukaryota</taxon>
        <taxon>Fungi</taxon>
        <taxon>Dikarya</taxon>
        <taxon>Ascomycota</taxon>
        <taxon>Pezizomycotina</taxon>
        <taxon>Sordariomycetes</taxon>
        <taxon>Hypocreomycetidae</taxon>
        <taxon>Hypocreales</taxon>
        <taxon>Clavicipitaceae</taxon>
        <taxon>Moelleriella</taxon>
    </lineage>
</organism>
<evidence type="ECO:0000256" key="1">
    <source>
        <dbReference type="ARBA" id="ARBA00004141"/>
    </source>
</evidence>
<accession>A0A162IVG5</accession>
<evidence type="ECO:0000256" key="7">
    <source>
        <dbReference type="SAM" id="MobiDB-lite"/>
    </source>
</evidence>
<keyword evidence="5 8" id="KW-1133">Transmembrane helix</keyword>
<keyword evidence="4 8" id="KW-0812">Transmembrane</keyword>
<feature type="transmembrane region" description="Helical" evidence="8">
    <location>
        <begin position="430"/>
        <end position="453"/>
    </location>
</feature>
<dbReference type="AlphaFoldDB" id="A0A162IVG5"/>
<dbReference type="InterPro" id="IPR002259">
    <property type="entry name" value="Eqnu_transpt"/>
</dbReference>
<protein>
    <submittedName>
        <fullName evidence="9">Nucleoside transporter family</fullName>
    </submittedName>
</protein>
<evidence type="ECO:0000256" key="3">
    <source>
        <dbReference type="ARBA" id="ARBA00022448"/>
    </source>
</evidence>
<evidence type="ECO:0000256" key="5">
    <source>
        <dbReference type="ARBA" id="ARBA00022989"/>
    </source>
</evidence>
<dbReference type="STRING" id="1081109.A0A162IVG5"/>
<dbReference type="EMBL" id="AZGY01000004">
    <property type="protein sequence ID" value="KZZ98982.1"/>
    <property type="molecule type" value="Genomic_DNA"/>
</dbReference>
<name>A0A162IVG5_9HYPO</name>
<feature type="compositionally biased region" description="Low complexity" evidence="7">
    <location>
        <begin position="167"/>
        <end position="178"/>
    </location>
</feature>
<feature type="transmembrane region" description="Helical" evidence="8">
    <location>
        <begin position="195"/>
        <end position="217"/>
    </location>
</feature>
<dbReference type="Proteomes" id="UP000078544">
    <property type="component" value="Unassembled WGS sequence"/>
</dbReference>
<evidence type="ECO:0000256" key="4">
    <source>
        <dbReference type="ARBA" id="ARBA00022692"/>
    </source>
</evidence>
<comment type="subcellular location">
    <subcellularLocation>
        <location evidence="1">Membrane</location>
        <topology evidence="1">Multi-pass membrane protein</topology>
    </subcellularLocation>
</comment>
<dbReference type="Pfam" id="PF01733">
    <property type="entry name" value="Nucleoside_tran"/>
    <property type="match status" value="2"/>
</dbReference>
<feature type="region of interest" description="Disordered" evidence="7">
    <location>
        <begin position="155"/>
        <end position="187"/>
    </location>
</feature>
<reference evidence="9 10" key="1">
    <citation type="journal article" date="2016" name="Genome Biol. Evol.">
        <title>Divergent and convergent evolution of fungal pathogenicity.</title>
        <authorList>
            <person name="Shang Y."/>
            <person name="Xiao G."/>
            <person name="Zheng P."/>
            <person name="Cen K."/>
            <person name="Zhan S."/>
            <person name="Wang C."/>
        </authorList>
    </citation>
    <scope>NUCLEOTIDE SEQUENCE [LARGE SCALE GENOMIC DNA]</scope>
    <source>
        <strain evidence="9 10">RCEF 2490</strain>
    </source>
</reference>
<evidence type="ECO:0000313" key="10">
    <source>
        <dbReference type="Proteomes" id="UP000078544"/>
    </source>
</evidence>
<feature type="transmembrane region" description="Helical" evidence="8">
    <location>
        <begin position="122"/>
        <end position="145"/>
    </location>
</feature>
<dbReference type="SUPFAM" id="SSF103473">
    <property type="entry name" value="MFS general substrate transporter"/>
    <property type="match status" value="1"/>
</dbReference>
<keyword evidence="3" id="KW-0813">Transport</keyword>
<feature type="transmembrane region" description="Helical" evidence="8">
    <location>
        <begin position="24"/>
        <end position="46"/>
    </location>
</feature>
<evidence type="ECO:0000256" key="6">
    <source>
        <dbReference type="ARBA" id="ARBA00023136"/>
    </source>
</evidence>
<dbReference type="GO" id="GO:0034257">
    <property type="term" value="F:nicotinamide riboside transmembrane transporter activity"/>
    <property type="evidence" value="ECO:0007669"/>
    <property type="project" value="TreeGrafter"/>
</dbReference>
<comment type="caution">
    <text evidence="9">The sequence shown here is derived from an EMBL/GenBank/DDBJ whole genome shotgun (WGS) entry which is preliminary data.</text>
</comment>
<feature type="transmembrane region" description="Helical" evidence="8">
    <location>
        <begin position="84"/>
        <end position="110"/>
    </location>
</feature>
<feature type="transmembrane region" description="Helical" evidence="8">
    <location>
        <begin position="362"/>
        <end position="379"/>
    </location>
</feature>
<dbReference type="InterPro" id="IPR036259">
    <property type="entry name" value="MFS_trans_sf"/>
</dbReference>
<comment type="similarity">
    <text evidence="2">Belongs to the SLC29A/ENT transporter (TC 2.A.57) family.</text>
</comment>
<gene>
    <name evidence="9" type="ORF">AAL_02533</name>
</gene>
<dbReference type="OrthoDB" id="46396at2759"/>
<evidence type="ECO:0000313" key="9">
    <source>
        <dbReference type="EMBL" id="KZZ98982.1"/>
    </source>
</evidence>
<evidence type="ECO:0000256" key="2">
    <source>
        <dbReference type="ARBA" id="ARBA00007965"/>
    </source>
</evidence>
<keyword evidence="6 8" id="KW-0472">Membrane</keyword>